<protein>
    <submittedName>
        <fullName evidence="1">Uncharacterized protein</fullName>
    </submittedName>
</protein>
<comment type="caution">
    <text evidence="1">The sequence shown here is derived from an EMBL/GenBank/DDBJ whole genome shotgun (WGS) entry which is preliminary data.</text>
</comment>
<dbReference type="AlphaFoldDB" id="X1JAJ0"/>
<dbReference type="EMBL" id="BARV01002321">
    <property type="protein sequence ID" value="GAH90957.1"/>
    <property type="molecule type" value="Genomic_DNA"/>
</dbReference>
<name>X1JAJ0_9ZZZZ</name>
<sequence>MSDATLSPYIVQNEQIFQEYLELDNGHTTLPDGMPKKHANVQYTSEYQLATKRLSLNS</sequence>
<accession>X1JAJ0</accession>
<proteinExistence type="predicted"/>
<reference evidence="1" key="1">
    <citation type="journal article" date="2014" name="Front. Microbiol.">
        <title>High frequency of phylogenetically diverse reductive dehalogenase-homologous genes in deep subseafloor sedimentary metagenomes.</title>
        <authorList>
            <person name="Kawai M."/>
            <person name="Futagami T."/>
            <person name="Toyoda A."/>
            <person name="Takaki Y."/>
            <person name="Nishi S."/>
            <person name="Hori S."/>
            <person name="Arai W."/>
            <person name="Tsubouchi T."/>
            <person name="Morono Y."/>
            <person name="Uchiyama I."/>
            <person name="Ito T."/>
            <person name="Fujiyama A."/>
            <person name="Inagaki F."/>
            <person name="Takami H."/>
        </authorList>
    </citation>
    <scope>NUCLEOTIDE SEQUENCE</scope>
    <source>
        <strain evidence="1">Expedition CK06-06</strain>
    </source>
</reference>
<gene>
    <name evidence="1" type="ORF">S06H3_06084</name>
</gene>
<organism evidence="1">
    <name type="scientific">marine sediment metagenome</name>
    <dbReference type="NCBI Taxonomy" id="412755"/>
    <lineage>
        <taxon>unclassified sequences</taxon>
        <taxon>metagenomes</taxon>
        <taxon>ecological metagenomes</taxon>
    </lineage>
</organism>
<evidence type="ECO:0000313" key="1">
    <source>
        <dbReference type="EMBL" id="GAH90957.1"/>
    </source>
</evidence>